<proteinExistence type="predicted"/>
<reference evidence="1" key="1">
    <citation type="journal article" date="2015" name="Nature">
        <title>Complex archaea that bridge the gap between prokaryotes and eukaryotes.</title>
        <authorList>
            <person name="Spang A."/>
            <person name="Saw J.H."/>
            <person name="Jorgensen S.L."/>
            <person name="Zaremba-Niedzwiedzka K."/>
            <person name="Martijn J."/>
            <person name="Lind A.E."/>
            <person name="van Eijk R."/>
            <person name="Schleper C."/>
            <person name="Guy L."/>
            <person name="Ettema T.J."/>
        </authorList>
    </citation>
    <scope>NUCLEOTIDE SEQUENCE</scope>
</reference>
<sequence length="260" mass="26139">MKKLLLTLVTVLFAVTMYAQSGFYKVKDYDGIIAYWIVNTNTSATSQAGFAAIKNADSLLILIDVDSAKITCTGSIEIAPDGDLIFVTSAGDIIGKVVDEKELKIGNAALDAYFIVAASATAGSEDIRVVNTNGTDEAAIAITSTAGGVDIDGAATKNVDIAGGQVLISSKDDVASAVAITTNVGVSETIVITNSAGTGAGAVELTSTLGGVDINAKEMLTLDVAAGTAGTTDIIITNTPGTDEAAIAIQAVAGGIDIDA</sequence>
<accession>A0A0F8YPV7</accession>
<dbReference type="AlphaFoldDB" id="A0A0F8YPV7"/>
<name>A0A0F8YPV7_9ZZZZ</name>
<comment type="caution">
    <text evidence="1">The sequence shown here is derived from an EMBL/GenBank/DDBJ whole genome shotgun (WGS) entry which is preliminary data.</text>
</comment>
<dbReference type="EMBL" id="LAZR01052241">
    <property type="protein sequence ID" value="KKK83397.1"/>
    <property type="molecule type" value="Genomic_DNA"/>
</dbReference>
<protein>
    <submittedName>
        <fullName evidence="1">Uncharacterized protein</fullName>
    </submittedName>
</protein>
<feature type="non-terminal residue" evidence="1">
    <location>
        <position position="260"/>
    </location>
</feature>
<gene>
    <name evidence="1" type="ORF">LCGC14_2793810</name>
</gene>
<organism evidence="1">
    <name type="scientific">marine sediment metagenome</name>
    <dbReference type="NCBI Taxonomy" id="412755"/>
    <lineage>
        <taxon>unclassified sequences</taxon>
        <taxon>metagenomes</taxon>
        <taxon>ecological metagenomes</taxon>
    </lineage>
</organism>
<evidence type="ECO:0000313" key="1">
    <source>
        <dbReference type="EMBL" id="KKK83397.1"/>
    </source>
</evidence>